<dbReference type="KEGG" id="mars:A8C75_19480"/>
<dbReference type="Proteomes" id="UP000078070">
    <property type="component" value="Chromosome"/>
</dbReference>
<evidence type="ECO:0000313" key="1">
    <source>
        <dbReference type="EMBL" id="ANG64437.1"/>
    </source>
</evidence>
<dbReference type="AlphaFoldDB" id="A0A1A9F2L3"/>
<protein>
    <submittedName>
        <fullName evidence="1">Uncharacterized protein</fullName>
    </submittedName>
</protein>
<keyword evidence="2" id="KW-1185">Reference proteome</keyword>
<evidence type="ECO:0000313" key="2">
    <source>
        <dbReference type="Proteomes" id="UP000078070"/>
    </source>
</evidence>
<accession>A0A1A9F2L3</accession>
<reference evidence="2" key="1">
    <citation type="submission" date="2016-05" db="EMBL/GenBank/DDBJ databases">
        <authorList>
            <person name="Baek K."/>
            <person name="Yang S.-J."/>
        </authorList>
    </citation>
    <scope>NUCLEOTIDE SEQUENCE [LARGE SCALE GENOMIC DNA]</scope>
    <source>
        <strain evidence="2">ST58-10</strain>
    </source>
</reference>
<dbReference type="SUPFAM" id="SSF55620">
    <property type="entry name" value="Tetrahydrobiopterin biosynthesis enzymes-like"/>
    <property type="match status" value="1"/>
</dbReference>
<gene>
    <name evidence="1" type="ORF">A8C75_19480</name>
</gene>
<sequence length="78" mass="8628">MRARQLPMQENLRLRIADYILQETGIAGKASAVEAQHICSNDAWSGVTEFGASASVRLGVFREFSGMRAEFLQLIGKK</sequence>
<dbReference type="EMBL" id="CP015839">
    <property type="protein sequence ID" value="ANG64437.1"/>
    <property type="molecule type" value="Genomic_DNA"/>
</dbReference>
<organism evidence="1 2">
    <name type="scientific">Marinobacterium aestuarii</name>
    <dbReference type="NCBI Taxonomy" id="1821621"/>
    <lineage>
        <taxon>Bacteria</taxon>
        <taxon>Pseudomonadati</taxon>
        <taxon>Pseudomonadota</taxon>
        <taxon>Gammaproteobacteria</taxon>
        <taxon>Oceanospirillales</taxon>
        <taxon>Oceanospirillaceae</taxon>
        <taxon>Marinobacterium</taxon>
    </lineage>
</organism>
<dbReference type="RefSeq" id="WP_067386039.1">
    <property type="nucleotide sequence ID" value="NZ_CP015839.1"/>
</dbReference>
<name>A0A1A9F2L3_9GAMM</name>
<dbReference type="UniPathway" id="UPA00848">
    <property type="reaction ID" value="UER00151"/>
</dbReference>
<proteinExistence type="predicted"/>
<dbReference type="Gene3D" id="3.30.1130.10">
    <property type="match status" value="1"/>
</dbReference>
<reference evidence="1 2" key="2">
    <citation type="journal article" date="2018" name="Int. J. Syst. Evol. Microbiol.">
        <title>Marinobacterium aestuarii sp. nov., a benzene-degrading marine bacterium isolated from estuary sediment.</title>
        <authorList>
            <person name="Bae S.S."/>
            <person name="Jung J."/>
            <person name="Chung D."/>
            <person name="Baek K."/>
        </authorList>
    </citation>
    <scope>NUCLEOTIDE SEQUENCE [LARGE SCALE GENOMIC DNA]</scope>
    <source>
        <strain evidence="1 2">ST58-10</strain>
    </source>
</reference>
<dbReference type="STRING" id="1821621.A8C75_19480"/>
<dbReference type="InterPro" id="IPR043133">
    <property type="entry name" value="GTP-CH-I_C/QueF"/>
</dbReference>